<reference evidence="1" key="1">
    <citation type="submission" date="2016-10" db="EMBL/GenBank/DDBJ databases">
        <title>Sequence of Gallionella enrichment culture.</title>
        <authorList>
            <person name="Poehlein A."/>
            <person name="Muehling M."/>
            <person name="Daniel R."/>
        </authorList>
    </citation>
    <scope>NUCLEOTIDE SEQUENCE</scope>
</reference>
<proteinExistence type="predicted"/>
<sequence length="243" mass="26280">MPDPRRTSCVQAFVIVLLLSGGFVSAQSGQWAISLPRETDIFEIGDVTINGLPTHLQGFVSPMKPAQLTTWFHRTLGGALVENKLGASLVLGQARGRHYLTVQLEPFRTGARGVVAIADLKAAYQRRSETDGAIEHWRSRLPSGSGSIRRMTSEDGGKSAEYLLAINDHGADLNLDRIKSLMRADGFSLQRQVSIDGKGASRSVGEILMFKGQDREAIAVIYSSAGVGTAIVVNTVTTMERLK</sequence>
<organism evidence="1">
    <name type="scientific">mine drainage metagenome</name>
    <dbReference type="NCBI Taxonomy" id="410659"/>
    <lineage>
        <taxon>unclassified sequences</taxon>
        <taxon>metagenomes</taxon>
        <taxon>ecological metagenomes</taxon>
    </lineage>
</organism>
<comment type="caution">
    <text evidence="1">The sequence shown here is derived from an EMBL/GenBank/DDBJ whole genome shotgun (WGS) entry which is preliminary data.</text>
</comment>
<evidence type="ECO:0000313" key="1">
    <source>
        <dbReference type="EMBL" id="OIQ98709.1"/>
    </source>
</evidence>
<dbReference type="AlphaFoldDB" id="A0A1J5SET2"/>
<gene>
    <name evidence="1" type="ORF">GALL_192100</name>
</gene>
<dbReference type="EMBL" id="MLJW01000115">
    <property type="protein sequence ID" value="OIQ98709.1"/>
    <property type="molecule type" value="Genomic_DNA"/>
</dbReference>
<accession>A0A1J5SET2</accession>
<name>A0A1J5SET2_9ZZZZ</name>
<protein>
    <submittedName>
        <fullName evidence="1">Uncharacterized protein</fullName>
    </submittedName>
</protein>